<dbReference type="SUPFAM" id="SSF47336">
    <property type="entry name" value="ACP-like"/>
    <property type="match status" value="1"/>
</dbReference>
<dbReference type="InterPro" id="IPR046407">
    <property type="entry name" value="CAR"/>
</dbReference>
<evidence type="ECO:0000259" key="5">
    <source>
        <dbReference type="PROSITE" id="PS50075"/>
    </source>
</evidence>
<dbReference type="NCBIfam" id="TIGR01746">
    <property type="entry name" value="Thioester-redct"/>
    <property type="match status" value="1"/>
</dbReference>
<dbReference type="CDD" id="cd05235">
    <property type="entry name" value="SDR_e1"/>
    <property type="match status" value="1"/>
</dbReference>
<dbReference type="EMBL" id="JAUSZS010000002">
    <property type="protein sequence ID" value="MDQ0930745.1"/>
    <property type="molecule type" value="Genomic_DNA"/>
</dbReference>
<dbReference type="PANTHER" id="PTHR43272">
    <property type="entry name" value="LONG-CHAIN-FATTY-ACID--COA LIGASE"/>
    <property type="match status" value="1"/>
</dbReference>
<dbReference type="NCBIfam" id="NF041592">
    <property type="entry name" value="carboxyl_red"/>
    <property type="match status" value="1"/>
</dbReference>
<keyword evidence="1" id="KW-0596">Phosphopantetheine</keyword>
<evidence type="ECO:0000256" key="2">
    <source>
        <dbReference type="ARBA" id="ARBA00022553"/>
    </source>
</evidence>
<keyword evidence="4" id="KW-0067">ATP-binding</keyword>
<dbReference type="SUPFAM" id="SSF56801">
    <property type="entry name" value="Acetyl-CoA synthetase-like"/>
    <property type="match status" value="1"/>
</dbReference>
<dbReference type="Pfam" id="PF00501">
    <property type="entry name" value="AMP-binding"/>
    <property type="match status" value="1"/>
</dbReference>
<reference evidence="6 7" key="1">
    <citation type="submission" date="2023-07" db="EMBL/GenBank/DDBJ databases">
        <title>Comparative genomics of wheat-associated soil bacteria to identify genetic determinants of phenazine resistance.</title>
        <authorList>
            <person name="Mouncey N."/>
        </authorList>
    </citation>
    <scope>NUCLEOTIDE SEQUENCE [LARGE SCALE GENOMIC DNA]</scope>
    <source>
        <strain evidence="6 7">W2I16</strain>
    </source>
</reference>
<comment type="caution">
    <text evidence="6">The sequence shown here is derived from an EMBL/GenBank/DDBJ whole genome shotgun (WGS) entry which is preliminary data.</text>
</comment>
<dbReference type="Gene3D" id="3.40.50.720">
    <property type="entry name" value="NAD(P)-binding Rossmann-like Domain"/>
    <property type="match status" value="1"/>
</dbReference>
<dbReference type="InterPro" id="IPR009081">
    <property type="entry name" value="PP-bd_ACP"/>
</dbReference>
<dbReference type="InterPro" id="IPR013120">
    <property type="entry name" value="FAR_NAD-bd"/>
</dbReference>
<gene>
    <name evidence="6" type="ORF">QFZ49_000652</name>
</gene>
<keyword evidence="2" id="KW-0597">Phosphoprotein</keyword>
<dbReference type="PROSITE" id="PS00455">
    <property type="entry name" value="AMP_BINDING"/>
    <property type="match status" value="1"/>
</dbReference>
<name>A0ABU0RFJ7_9ACTN</name>
<keyword evidence="6" id="KW-0436">Ligase</keyword>
<dbReference type="PROSITE" id="PS50075">
    <property type="entry name" value="CARRIER"/>
    <property type="match status" value="1"/>
</dbReference>
<evidence type="ECO:0000313" key="6">
    <source>
        <dbReference type="EMBL" id="MDQ0930745.1"/>
    </source>
</evidence>
<keyword evidence="3" id="KW-0547">Nucleotide-binding</keyword>
<sequence length="1124" mass="123272">MRLAEVMGNIFERYADRAAVGERAREFVRDPATGRTTARLLPRYEMTSYRQLWDRIMAVASEWHHHDEHPVRAGDRVALLGFTSRDYATLDLACVHLGAVSVPLQTSAPTGQLAGIVAETEPVVVAASIERLAAATELALGAASVRRLVVFDFHPVAEDQEKRFSSARQRLAEAGRGDVDVVALSEVLYRGRELAAAPPYVPDDDEDPLAMLIYTSGSTGTPKGAMYTERLARAMWGGAWSKLFAGTEVVTVNYMPMSHVAGHSSLKNALVRGGSTCFTASSDLSTLFEDIALIRPTELSLVPRVCELLHQRYQSELHLRLDEGAAPETAAAEVRAHLREDVLGGQVTWASCASAPLSAELNEFVEELLGLTLHNVYGSTEAAGISVDGVLLRPPVTDYKLVDVPELGYFRTDTPHPRGELLLKSDVVVPGYYRQPELTAELFDAEGYYRTGDVVAELAPDRIRIVDRRKSVLKLSQGEFVATSRLEAIFAAAPLVRQVFVHGSSERSFLLAVIVPTEDALARHGDDPARLERLLSESFRRIAKERGLNSYEIPRGLLLETEPFSQANGLLSDHRKSLWPKLLERYGERLAELYDDIERRERQELIELRRTGGERPVLETVQRATRALLSGAVTPEAQFRELGGDSLAAVSLSELLRDTFGVPVPVDVIVSPAHDLRQLASYIEARLGSAASRPTFASVHGEGAVEVYAKDLTLDRFLDPELVAGARDLPLPRDEPRRVLLTGASGYLGRFLVLEWLERLEPAGGKLTVLVRGKDAGAARKRLTDAFGEDSEPARLLSTAHDEQRLEVLAGDIAEPSLGLTATDWDRLAEEVDLIVHAGAMVNHVLPYQHLFEANVVGTAELVRLALTTRLKSFTFLSSVAVAHALPGTPLDEDSDIREALPAQPVDDGYAGGYATSKWAGEVLLREAHDRCGLPVTVFRSNMILAHRRYAGQLNVPDMFSRLLYSILATGVAPRSFYQGESPARAHYDGLPVDFTAEAVVTLGSNTSGCHTFSLVNPHDDGVSLDTFVTWLIEDGHPIERIPSYDDWLLRLESALRALPEERRRHSVLPLLHGFREPEPVVAGSALPSKRFQTAIHGGGQEIPQLSVELIRRYAADLGALLKG</sequence>
<dbReference type="SUPFAM" id="SSF51735">
    <property type="entry name" value="NAD(P)-binding Rossmann-fold domains"/>
    <property type="match status" value="1"/>
</dbReference>
<dbReference type="InterPro" id="IPR010080">
    <property type="entry name" value="Thioester_reductase-like_dom"/>
</dbReference>
<dbReference type="InterPro" id="IPR020845">
    <property type="entry name" value="AMP-binding_CS"/>
</dbReference>
<dbReference type="InterPro" id="IPR036736">
    <property type="entry name" value="ACP-like_sf"/>
</dbReference>
<feature type="domain" description="Carrier" evidence="5">
    <location>
        <begin position="612"/>
        <end position="687"/>
    </location>
</feature>
<protein>
    <submittedName>
        <fullName evidence="6">Fatty acid CoA ligase FadD9</fullName>
    </submittedName>
</protein>
<organism evidence="6 7">
    <name type="scientific">Streptomyces turgidiscabies</name>
    <dbReference type="NCBI Taxonomy" id="85558"/>
    <lineage>
        <taxon>Bacteria</taxon>
        <taxon>Bacillati</taxon>
        <taxon>Actinomycetota</taxon>
        <taxon>Actinomycetes</taxon>
        <taxon>Kitasatosporales</taxon>
        <taxon>Streptomycetaceae</taxon>
        <taxon>Streptomyces</taxon>
    </lineage>
</organism>
<dbReference type="InterPro" id="IPR036291">
    <property type="entry name" value="NAD(P)-bd_dom_sf"/>
</dbReference>
<dbReference type="InterPro" id="IPR020806">
    <property type="entry name" value="PKS_PP-bd"/>
</dbReference>
<dbReference type="Gene3D" id="3.40.50.12780">
    <property type="entry name" value="N-terminal domain of ligase-like"/>
    <property type="match status" value="1"/>
</dbReference>
<dbReference type="CDD" id="cd17632">
    <property type="entry name" value="AFD_CAR-like"/>
    <property type="match status" value="1"/>
</dbReference>
<accession>A0ABU0RFJ7</accession>
<dbReference type="Proteomes" id="UP001223072">
    <property type="component" value="Unassembled WGS sequence"/>
</dbReference>
<evidence type="ECO:0000256" key="4">
    <source>
        <dbReference type="ARBA" id="ARBA00022840"/>
    </source>
</evidence>
<proteinExistence type="predicted"/>
<dbReference type="Pfam" id="PF00550">
    <property type="entry name" value="PP-binding"/>
    <property type="match status" value="1"/>
</dbReference>
<dbReference type="PANTHER" id="PTHR43272:SF33">
    <property type="entry name" value="AMP-BINDING DOMAIN-CONTAINING PROTEIN-RELATED"/>
    <property type="match status" value="1"/>
</dbReference>
<keyword evidence="7" id="KW-1185">Reference proteome</keyword>
<evidence type="ECO:0000313" key="7">
    <source>
        <dbReference type="Proteomes" id="UP001223072"/>
    </source>
</evidence>
<dbReference type="GO" id="GO:0016874">
    <property type="term" value="F:ligase activity"/>
    <property type="evidence" value="ECO:0007669"/>
    <property type="project" value="UniProtKB-KW"/>
</dbReference>
<dbReference type="InterPro" id="IPR000873">
    <property type="entry name" value="AMP-dep_synth/lig_dom"/>
</dbReference>
<evidence type="ECO:0000256" key="1">
    <source>
        <dbReference type="ARBA" id="ARBA00022450"/>
    </source>
</evidence>
<dbReference type="SMART" id="SM00823">
    <property type="entry name" value="PKS_PP"/>
    <property type="match status" value="1"/>
</dbReference>
<dbReference type="Pfam" id="PF07993">
    <property type="entry name" value="NAD_binding_4"/>
    <property type="match status" value="1"/>
</dbReference>
<evidence type="ECO:0000256" key="3">
    <source>
        <dbReference type="ARBA" id="ARBA00022741"/>
    </source>
</evidence>
<dbReference type="InterPro" id="IPR042099">
    <property type="entry name" value="ANL_N_sf"/>
</dbReference>
<dbReference type="Gene3D" id="1.10.1200.10">
    <property type="entry name" value="ACP-like"/>
    <property type="match status" value="1"/>
</dbReference>